<dbReference type="GO" id="GO:0019748">
    <property type="term" value="P:secondary metabolic process"/>
    <property type="evidence" value="ECO:0007669"/>
    <property type="project" value="TreeGrafter"/>
</dbReference>
<evidence type="ECO:0000259" key="2">
    <source>
        <dbReference type="Pfam" id="PF03959"/>
    </source>
</evidence>
<keyword evidence="1" id="KW-0378">Hydrolase</keyword>
<proteinExistence type="predicted"/>
<keyword evidence="4" id="KW-1185">Reference proteome</keyword>
<evidence type="ECO:0000256" key="1">
    <source>
        <dbReference type="ARBA" id="ARBA00022801"/>
    </source>
</evidence>
<feature type="domain" description="Serine hydrolase" evidence="2">
    <location>
        <begin position="2"/>
        <end position="238"/>
    </location>
</feature>
<comment type="caution">
    <text evidence="3">The sequence shown here is derived from an EMBL/GenBank/DDBJ whole genome shotgun (WGS) entry which is preliminary data.</text>
</comment>
<dbReference type="GO" id="GO:0016787">
    <property type="term" value="F:hydrolase activity"/>
    <property type="evidence" value="ECO:0007669"/>
    <property type="project" value="UniProtKB-KW"/>
</dbReference>
<accession>A0A8K0KW32</accession>
<dbReference type="AlphaFoldDB" id="A0A8K0KW32"/>
<name>A0A8K0KW32_9PEZI</name>
<sequence>MKFLCLHGMGTNSEIHEAQLAPIIAQLDPSFEFIYVDGLTTCRPASGVSGLFEGPFYCYYDKPTVETLESAYTLIKEVIEDEGPFHGIFGFSQGGALAASLLLHHQKAAPHEPDLFNMAVFTCASLPFDIRSDQQSPLYNVVVNPLSGSIQVKGFSDTDIIEPVEVNGFISPPAPGDIILRRYHPDRENARIRIPTVHIMGQDDPFLDQGRLLVELCGEMKSVVVHQKGHELPRDRLTGKKIVSAIEATLAQAMSLF</sequence>
<dbReference type="GO" id="GO:0005634">
    <property type="term" value="C:nucleus"/>
    <property type="evidence" value="ECO:0007669"/>
    <property type="project" value="TreeGrafter"/>
</dbReference>
<evidence type="ECO:0000313" key="4">
    <source>
        <dbReference type="Proteomes" id="UP000809789"/>
    </source>
</evidence>
<organism evidence="3 4">
    <name type="scientific">Elsinoe batatas</name>
    <dbReference type="NCBI Taxonomy" id="2601811"/>
    <lineage>
        <taxon>Eukaryota</taxon>
        <taxon>Fungi</taxon>
        <taxon>Dikarya</taxon>
        <taxon>Ascomycota</taxon>
        <taxon>Pezizomycotina</taxon>
        <taxon>Dothideomycetes</taxon>
        <taxon>Dothideomycetidae</taxon>
        <taxon>Myriangiales</taxon>
        <taxon>Elsinoaceae</taxon>
        <taxon>Elsinoe</taxon>
    </lineage>
</organism>
<dbReference type="SUPFAM" id="SSF53474">
    <property type="entry name" value="alpha/beta-Hydrolases"/>
    <property type="match status" value="1"/>
</dbReference>
<dbReference type="PANTHER" id="PTHR48070">
    <property type="entry name" value="ESTERASE OVCA2"/>
    <property type="match status" value="1"/>
</dbReference>
<dbReference type="Gene3D" id="3.40.50.1820">
    <property type="entry name" value="alpha/beta hydrolase"/>
    <property type="match status" value="1"/>
</dbReference>
<reference evidence="3" key="1">
    <citation type="submission" date="2021-07" db="EMBL/GenBank/DDBJ databases">
        <title>Elsinoe batatas strain:CRI-CJ2 Genome sequencing and assembly.</title>
        <authorList>
            <person name="Huang L."/>
        </authorList>
    </citation>
    <scope>NUCLEOTIDE SEQUENCE</scope>
    <source>
        <strain evidence="3">CRI-CJ2</strain>
    </source>
</reference>
<dbReference type="InterPro" id="IPR050593">
    <property type="entry name" value="LovG"/>
</dbReference>
<dbReference type="InterPro" id="IPR029058">
    <property type="entry name" value="AB_hydrolase_fold"/>
</dbReference>
<dbReference type="GO" id="GO:0005737">
    <property type="term" value="C:cytoplasm"/>
    <property type="evidence" value="ECO:0007669"/>
    <property type="project" value="TreeGrafter"/>
</dbReference>
<evidence type="ECO:0000313" key="3">
    <source>
        <dbReference type="EMBL" id="KAG8623061.1"/>
    </source>
</evidence>
<dbReference type="EMBL" id="JAESVG020000010">
    <property type="protein sequence ID" value="KAG8623061.1"/>
    <property type="molecule type" value="Genomic_DNA"/>
</dbReference>
<dbReference type="Pfam" id="PF03959">
    <property type="entry name" value="FSH1"/>
    <property type="match status" value="1"/>
</dbReference>
<dbReference type="PANTHER" id="PTHR48070:SF4">
    <property type="entry name" value="ESTERASE ALNB"/>
    <property type="match status" value="1"/>
</dbReference>
<dbReference type="OrthoDB" id="440553at2759"/>
<protein>
    <recommendedName>
        <fullName evidence="2">Serine hydrolase domain-containing protein</fullName>
    </recommendedName>
</protein>
<dbReference type="Proteomes" id="UP000809789">
    <property type="component" value="Unassembled WGS sequence"/>
</dbReference>
<dbReference type="InterPro" id="IPR005645">
    <property type="entry name" value="FSH-like_dom"/>
</dbReference>
<gene>
    <name evidence="3" type="ORF">KVT40_008037</name>
</gene>